<dbReference type="AlphaFoldDB" id="A0A017HU54"/>
<keyword evidence="2" id="KW-1003">Cell membrane</keyword>
<evidence type="ECO:0000313" key="8">
    <source>
        <dbReference type="Proteomes" id="UP000019666"/>
    </source>
</evidence>
<feature type="transmembrane region" description="Helical" evidence="6">
    <location>
        <begin position="149"/>
        <end position="168"/>
    </location>
</feature>
<evidence type="ECO:0000256" key="2">
    <source>
        <dbReference type="ARBA" id="ARBA00022475"/>
    </source>
</evidence>
<name>A0A017HU54_9RHOB</name>
<dbReference type="InterPro" id="IPR036259">
    <property type="entry name" value="MFS_trans_sf"/>
</dbReference>
<dbReference type="GO" id="GO:0005886">
    <property type="term" value="C:plasma membrane"/>
    <property type="evidence" value="ECO:0007669"/>
    <property type="project" value="UniProtKB-SubCell"/>
</dbReference>
<keyword evidence="8" id="KW-1185">Reference proteome</keyword>
<feature type="transmembrane region" description="Helical" evidence="6">
    <location>
        <begin position="30"/>
        <end position="51"/>
    </location>
</feature>
<comment type="subcellular location">
    <subcellularLocation>
        <location evidence="1">Cell membrane</location>
        <topology evidence="1">Multi-pass membrane protein</topology>
    </subcellularLocation>
</comment>
<sequence length="382" mass="38280">MQAPADLADWLDMVAVGALMAFEWRAPSVAFAWAAVAVAVPPMTLGLLAGVHVDCWPLRRTMVLSNLGRAGATLLLIAVPSWPWLVAVVALRAVADSFFSPAKQAALPALVPPERLIAANGLSQAVNQATKVAAPALGAAALLALDPRGVFAVNAAMSGLAAAIALTLPPLAPRPGTGAGAVWAELREGLGLVARSRVLRGAIGLIVASTFAIFVYDTQIAPLVRELGLGEEAFGLCLAFVGGGGLLGSLGLLGLRAGPLGIVAATGVGSGLLIAALGLQEMRGAEAALLPFLALSGAVGFLSSVGRVPLRAMVQEATPPGMMGRVAALVEAASLSALLVAPFLGAWLAEWLSVGAPFLAGGLLMIGVAAGAMVMGRRGGAG</sequence>
<feature type="transmembrane region" description="Helical" evidence="6">
    <location>
        <begin position="354"/>
        <end position="376"/>
    </location>
</feature>
<dbReference type="HOGENOM" id="CLU_034180_15_3_5"/>
<proteinExistence type="predicted"/>
<keyword evidence="4 6" id="KW-1133">Transmembrane helix</keyword>
<dbReference type="GO" id="GO:0022857">
    <property type="term" value="F:transmembrane transporter activity"/>
    <property type="evidence" value="ECO:0007669"/>
    <property type="project" value="InterPro"/>
</dbReference>
<feature type="transmembrane region" description="Helical" evidence="6">
    <location>
        <begin position="202"/>
        <end position="221"/>
    </location>
</feature>
<dbReference type="Proteomes" id="UP000019666">
    <property type="component" value="Unassembled WGS sequence"/>
</dbReference>
<feature type="transmembrane region" description="Helical" evidence="6">
    <location>
        <begin position="72"/>
        <end position="95"/>
    </location>
</feature>
<evidence type="ECO:0000256" key="3">
    <source>
        <dbReference type="ARBA" id="ARBA00022692"/>
    </source>
</evidence>
<dbReference type="EMBL" id="AOSK01000018">
    <property type="protein sequence ID" value="EYD78007.1"/>
    <property type="molecule type" value="Genomic_DNA"/>
</dbReference>
<feature type="transmembrane region" description="Helical" evidence="6">
    <location>
        <begin position="233"/>
        <end position="253"/>
    </location>
</feature>
<evidence type="ECO:0000256" key="6">
    <source>
        <dbReference type="SAM" id="Phobius"/>
    </source>
</evidence>
<feature type="transmembrane region" description="Helical" evidence="6">
    <location>
        <begin position="285"/>
        <end position="305"/>
    </location>
</feature>
<feature type="transmembrane region" description="Helical" evidence="6">
    <location>
        <begin position="260"/>
        <end position="279"/>
    </location>
</feature>
<dbReference type="STRING" id="442562.Rumeso_00344"/>
<evidence type="ECO:0000256" key="1">
    <source>
        <dbReference type="ARBA" id="ARBA00004651"/>
    </source>
</evidence>
<dbReference type="PANTHER" id="PTHR23513:SF6">
    <property type="entry name" value="MAJOR FACILITATOR SUPERFAMILY ASSOCIATED DOMAIN-CONTAINING PROTEIN"/>
    <property type="match status" value="1"/>
</dbReference>
<evidence type="ECO:0000313" key="7">
    <source>
        <dbReference type="EMBL" id="EYD78007.1"/>
    </source>
</evidence>
<dbReference type="PANTHER" id="PTHR23513">
    <property type="entry name" value="INTEGRAL MEMBRANE EFFLUX PROTEIN-RELATED"/>
    <property type="match status" value="1"/>
</dbReference>
<evidence type="ECO:0000256" key="4">
    <source>
        <dbReference type="ARBA" id="ARBA00022989"/>
    </source>
</evidence>
<comment type="caution">
    <text evidence="7">The sequence shown here is derived from an EMBL/GenBank/DDBJ whole genome shotgun (WGS) entry which is preliminary data.</text>
</comment>
<dbReference type="InterPro" id="IPR011701">
    <property type="entry name" value="MFS"/>
</dbReference>
<dbReference type="SUPFAM" id="SSF103473">
    <property type="entry name" value="MFS general substrate transporter"/>
    <property type="match status" value="1"/>
</dbReference>
<feature type="transmembrane region" description="Helical" evidence="6">
    <location>
        <begin position="326"/>
        <end position="348"/>
    </location>
</feature>
<reference evidence="7 8" key="1">
    <citation type="submission" date="2013-02" db="EMBL/GenBank/DDBJ databases">
        <authorList>
            <person name="Fiebig A."/>
            <person name="Goeker M."/>
            <person name="Klenk H.-P.P."/>
        </authorList>
    </citation>
    <scope>NUCLEOTIDE SEQUENCE [LARGE SCALE GENOMIC DNA]</scope>
    <source>
        <strain evidence="7 8">DSM 19309</strain>
    </source>
</reference>
<organism evidence="7 8">
    <name type="scientific">Rubellimicrobium mesophilum DSM 19309</name>
    <dbReference type="NCBI Taxonomy" id="442562"/>
    <lineage>
        <taxon>Bacteria</taxon>
        <taxon>Pseudomonadati</taxon>
        <taxon>Pseudomonadota</taxon>
        <taxon>Alphaproteobacteria</taxon>
        <taxon>Rhodobacterales</taxon>
        <taxon>Roseobacteraceae</taxon>
        <taxon>Rubellimicrobium</taxon>
    </lineage>
</organism>
<accession>A0A017HU54</accession>
<evidence type="ECO:0000256" key="5">
    <source>
        <dbReference type="ARBA" id="ARBA00023136"/>
    </source>
</evidence>
<keyword evidence="3 6" id="KW-0812">Transmembrane</keyword>
<dbReference type="Pfam" id="PF07690">
    <property type="entry name" value="MFS_1"/>
    <property type="match status" value="1"/>
</dbReference>
<dbReference type="Gene3D" id="1.20.1250.20">
    <property type="entry name" value="MFS general substrate transporter like domains"/>
    <property type="match status" value="1"/>
</dbReference>
<keyword evidence="5 6" id="KW-0472">Membrane</keyword>
<protein>
    <submittedName>
        <fullName evidence="7">Putative multidrug efflux transporter, MFS family protein</fullName>
    </submittedName>
</protein>
<gene>
    <name evidence="7" type="ORF">Rumeso_00344</name>
</gene>